<dbReference type="InterPro" id="IPR036390">
    <property type="entry name" value="WH_DNA-bd_sf"/>
</dbReference>
<dbReference type="RefSeq" id="WP_244741703.1">
    <property type="nucleotide sequence ID" value="NZ_CP095071.1"/>
</dbReference>
<dbReference type="InterPro" id="IPR000835">
    <property type="entry name" value="HTH_MarR-typ"/>
</dbReference>
<dbReference type="InterPro" id="IPR036388">
    <property type="entry name" value="WH-like_DNA-bd_sf"/>
</dbReference>
<feature type="domain" description="HTH marR-type" evidence="2">
    <location>
        <begin position="1"/>
        <end position="136"/>
    </location>
</feature>
<dbReference type="SMART" id="SM00347">
    <property type="entry name" value="HTH_MARR"/>
    <property type="match status" value="1"/>
</dbReference>
<sequence>MNLFSTIYRLNKWYVIRLQELCSTHDITPVQWLVMHHIYEKDKCTSMDIVKAWSVEKPTVSSLVRKLKEQQLLNVTSGEEDKRQKYVSLTMEGKKRYEAVAKKVKQLQAFTTEPFSEEMMSQWTEQLMLMEHRIKYYQE</sequence>
<dbReference type="SUPFAM" id="SSF46785">
    <property type="entry name" value="Winged helix' DNA-binding domain"/>
    <property type="match status" value="1"/>
</dbReference>
<proteinExistence type="predicted"/>
<dbReference type="EMBL" id="CP095071">
    <property type="protein sequence ID" value="UOQ84235.1"/>
    <property type="molecule type" value="Genomic_DNA"/>
</dbReference>
<evidence type="ECO:0000313" key="3">
    <source>
        <dbReference type="EMBL" id="UOQ84235.1"/>
    </source>
</evidence>
<dbReference type="PANTHER" id="PTHR33164">
    <property type="entry name" value="TRANSCRIPTIONAL REGULATOR, MARR FAMILY"/>
    <property type="match status" value="1"/>
</dbReference>
<keyword evidence="4" id="KW-1185">Reference proteome</keyword>
<organism evidence="3 4">
    <name type="scientific">Gracilibacillus salinarum</name>
    <dbReference type="NCBI Taxonomy" id="2932255"/>
    <lineage>
        <taxon>Bacteria</taxon>
        <taxon>Bacillati</taxon>
        <taxon>Bacillota</taxon>
        <taxon>Bacilli</taxon>
        <taxon>Bacillales</taxon>
        <taxon>Bacillaceae</taxon>
        <taxon>Gracilibacillus</taxon>
    </lineage>
</organism>
<dbReference type="PANTHER" id="PTHR33164:SF44">
    <property type="entry name" value="TRANSCRIPTIONAL REGULATORY PROTEIN"/>
    <property type="match status" value="1"/>
</dbReference>
<evidence type="ECO:0000259" key="2">
    <source>
        <dbReference type="PROSITE" id="PS50995"/>
    </source>
</evidence>
<dbReference type="Proteomes" id="UP000831537">
    <property type="component" value="Chromosome"/>
</dbReference>
<reference evidence="3 4" key="1">
    <citation type="submission" date="2022-04" db="EMBL/GenBank/DDBJ databases">
        <title>Gracilibacillus sp. isolated from saltern.</title>
        <authorList>
            <person name="Won M."/>
            <person name="Lee C.-M."/>
            <person name="Woen H.-Y."/>
            <person name="Kwon S.-W."/>
        </authorList>
    </citation>
    <scope>NUCLEOTIDE SEQUENCE [LARGE SCALE GENOMIC DNA]</scope>
    <source>
        <strain evidence="3 4">SSPM10-3</strain>
    </source>
</reference>
<dbReference type="InterPro" id="IPR039422">
    <property type="entry name" value="MarR/SlyA-like"/>
</dbReference>
<dbReference type="Pfam" id="PF12802">
    <property type="entry name" value="MarR_2"/>
    <property type="match status" value="1"/>
</dbReference>
<keyword evidence="1 3" id="KW-0238">DNA-binding</keyword>
<name>A0ABY4GIQ2_9BACI</name>
<protein>
    <submittedName>
        <fullName evidence="3">Winged helix DNA-binding protein</fullName>
    </submittedName>
</protein>
<accession>A0ABY4GIQ2</accession>
<dbReference type="GO" id="GO:0003677">
    <property type="term" value="F:DNA binding"/>
    <property type="evidence" value="ECO:0007669"/>
    <property type="project" value="UniProtKB-KW"/>
</dbReference>
<evidence type="ECO:0000313" key="4">
    <source>
        <dbReference type="Proteomes" id="UP000831537"/>
    </source>
</evidence>
<evidence type="ECO:0000256" key="1">
    <source>
        <dbReference type="ARBA" id="ARBA00023125"/>
    </source>
</evidence>
<dbReference type="PROSITE" id="PS50995">
    <property type="entry name" value="HTH_MARR_2"/>
    <property type="match status" value="1"/>
</dbReference>
<dbReference type="Gene3D" id="1.10.10.10">
    <property type="entry name" value="Winged helix-like DNA-binding domain superfamily/Winged helix DNA-binding domain"/>
    <property type="match status" value="1"/>
</dbReference>
<gene>
    <name evidence="3" type="ORF">MUN87_16190</name>
</gene>